<dbReference type="PROSITE" id="PS50055">
    <property type="entry name" value="TYR_PHOSPHATASE_PTP"/>
    <property type="match status" value="1"/>
</dbReference>
<gene>
    <name evidence="11" type="primary">WBGene00097384</name>
</gene>
<dbReference type="PROSITE" id="PS50853">
    <property type="entry name" value="FN3"/>
    <property type="match status" value="2"/>
</dbReference>
<dbReference type="PROSITE" id="PS00383">
    <property type="entry name" value="TYR_PHOSPHATASE_1"/>
    <property type="match status" value="1"/>
</dbReference>
<dbReference type="EC" id="3.1.3.48" evidence="2"/>
<dbReference type="InterPro" id="IPR050713">
    <property type="entry name" value="RTP_Phos/Ushers"/>
</dbReference>
<reference evidence="11" key="2">
    <citation type="submission" date="2022-06" db="UniProtKB">
        <authorList>
            <consortium name="EnsemblMetazoa"/>
        </authorList>
    </citation>
    <scope>IDENTIFICATION</scope>
    <source>
        <strain evidence="11">PS312</strain>
    </source>
</reference>
<evidence type="ECO:0000256" key="7">
    <source>
        <dbReference type="ARBA" id="ARBA00022989"/>
    </source>
</evidence>
<dbReference type="InterPro" id="IPR016130">
    <property type="entry name" value="Tyr_Pase_AS"/>
</dbReference>
<dbReference type="Pfam" id="PF24940">
    <property type="entry name" value="Fn3_Dep-1_5th"/>
    <property type="match status" value="1"/>
</dbReference>
<comment type="subcellular location">
    <subcellularLocation>
        <location evidence="1">Membrane</location>
        <topology evidence="1">Single-pass type I membrane protein</topology>
    </subcellularLocation>
</comment>
<sequence>MQAEKPAPPLSLLFAALPLACSKPIALGHNLSSGGLDERVRGKVDRIEDLEFRFEKKIQDAANITISKDDKEPSSRIVVRLTPLKHKFSQYIAKVLDMSEDNVKDAVRTFLASGTNAALINIHNLHPGHHYKYLFKEVMLLGRKDNTTTVVKEQDVMMDPQAPNFSSRGASIIATETNITLKTNLIDKALQDSFLIRYRQVSPDEAFAPIELSNVDGQKQLELFLNRLNPGHDYDVAVVAVKGGVNSKPWHDVLTTKPSKIASLTAVDALPNCINLTWMLPPESGVDHFEIAYGPPGGDVQKESAASSTRSFSACDGLAPGMAALFSVTVVKSSAASSPVTVEHVLRPRPPTAFNIRPDTWSSKYRIWADVPAEGRIDGCALSVVSETLDRLEMTEKVDANKTSCEFLLPLKPGERYELSVQTTSLSTRSTKVQRSLALPPAFDMTAFGLSVQEARGGLEIAWPVSDLFIEKLKQLWSKVVGSDSVLHARLSQPSRNETRQFETSPYTLKPIFISNLTQGQCYKVQLYTVTKSGIVSDARFDESIRISPPPIDVTLHSVSKTVASIRLSLISQKNFTQPECQTLLVVTDENGLAVFDRHLPLGAPTSDIPLDGLRPFHKYLATTQDRPGPVQNATVASINSFSARLSWLPPSLPNGIVTHYVVNIQPESGEPWSVNVGAGAGKQVHSKDAVVDGLRGGMNYSFLIRAVTEAGMGDPPAVSDAPRLMMPIHAPPRPSSSPFVVAQSVRPHTVVLTLPSSLFDTRNGPIIRFSVLVSEVVEGSDIRIEDQVNSSSFTWSEVQPFHHWPAYTTVVVDTGGHSPPPTTMILRSSLHDDDAVHRHTALGDHHHWLDRGSETAAASAWILLISITLLFSVLLGIVCLILCNTGGKPDKRPFSDTSSASKESQWRALRAIMTDRAAECLAKLGLEHPAESEQAHAPTQMAMVHPRSPIGRVMVDGGAPSSCGNAAPTPRRTGSLRERTGVDHTLDSLPCMPGRPLLSTILPGADTKRSRPVPLERFAEHVRLMSADTGFRFAEEYELFKNVGVGPSHSAADLPPNRLKNRFTNVLPFDHSRVKLRARDDDCTGEDYINASYIPGAFSRREFIACQGPMVTTRDDFWRMILEQQVPIIVALTKCFEKGKLKCELYWPDKNNLSLLYGDIEVTLLSETESADLAIREFRLTPLSNPAAARTITHLHYTTWPDFSVPETPHGILRLIQIFRRKLPHDASNKPVVVHCSAGVGRSGTFIALDRLLVDLERGRPLDPFGTVCEMRMERTQMVQSEINSRVPVVSLLLALSLLLTHHWAFPWDVLPARVMDPAQFDWAQCERLASCYVPGKCIGRIEGLLNISRRPFDNCTVGIIMEIKSADEIELTIVTEVQAKTINLNWLSLKPAYTCHATDTDEKSVTNSRSTATITNYVPIKSAKGMKCIFGIKHLGGAPLRDSLFVGTIYNSTFELEIIDSEGKRNLSRKTTTHLGYAIDARNGEQELRKMKYPFFSEMQFRVPDSSTNWTVCSDEDKACLTSGKCDGGPETQLRVPEDQIDTCNNGVIAEIISKSEWQITIYVEADGEIKDKVMLGWLGMSLFSCNTTDNNQEIVISAQLKGWIRSFFPYSSVDLEIIRHIPYYDSAKNLIKCTFTILSYINESTQQIKESSKKVLNFLFDDAKNDSVTILNYEIKDSNLEDKKVFFIGYIDDVKAAMTDKMKFDGRKCVGCEKAKQTGDTVVYTPGPCEQYKCANSKAKMSVNNRFMREEMLKCVNSEWKLKKTEKENGNEQFIDIETLESVTCAEMAIFCKTLQIDIAQRPFSPACDKGFSLVFFPFKKTKRDPVNITSIRCDETEALWELFIDHTSMLKMTEGGTVVCIVDGYDLPKFNALTGAQEPNRKEESNVALKVSLYTLAVIFAIAIILIVAFFIIIKIKTRQETPDDLPEGTPVIHPKPILTVHKMEAKRKVSLVVT</sequence>
<reference evidence="12" key="1">
    <citation type="journal article" date="2008" name="Nat. Genet.">
        <title>The Pristionchus pacificus genome provides a unique perspective on nematode lifestyle and parasitism.</title>
        <authorList>
            <person name="Dieterich C."/>
            <person name="Clifton S.W."/>
            <person name="Schuster L.N."/>
            <person name="Chinwalla A."/>
            <person name="Delehaunty K."/>
            <person name="Dinkelacker I."/>
            <person name="Fulton L."/>
            <person name="Fulton R."/>
            <person name="Godfrey J."/>
            <person name="Minx P."/>
            <person name="Mitreva M."/>
            <person name="Roeseler W."/>
            <person name="Tian H."/>
            <person name="Witte H."/>
            <person name="Yang S.P."/>
            <person name="Wilson R.K."/>
            <person name="Sommer R.J."/>
        </authorList>
    </citation>
    <scope>NUCLEOTIDE SEQUENCE [LARGE SCALE GENOMIC DNA]</scope>
    <source>
        <strain evidence="12">PS312</strain>
    </source>
</reference>
<keyword evidence="5" id="KW-0378">Hydrolase</keyword>
<dbReference type="Pfam" id="PF24942">
    <property type="entry name" value="Fn3_Dep-1_1st"/>
    <property type="match status" value="1"/>
</dbReference>
<dbReference type="InterPro" id="IPR056967">
    <property type="entry name" value="Fn3_Dep-1_1st"/>
</dbReference>
<dbReference type="Pfam" id="PF24950">
    <property type="entry name" value="Fn3_Dep-1_6th"/>
    <property type="match status" value="1"/>
</dbReference>
<accession>A0A8R1YF41</accession>
<dbReference type="CDD" id="cd00063">
    <property type="entry name" value="FN3"/>
    <property type="match status" value="1"/>
</dbReference>
<evidence type="ECO:0000256" key="5">
    <source>
        <dbReference type="ARBA" id="ARBA00022801"/>
    </source>
</evidence>
<keyword evidence="9" id="KW-0325">Glycoprotein</keyword>
<dbReference type="Pfam" id="PF24943">
    <property type="entry name" value="Fn3_Dep-1_2nd"/>
    <property type="match status" value="1"/>
</dbReference>
<accession>A0A2A6CW35</accession>
<keyword evidence="7" id="KW-1133">Transmembrane helix</keyword>
<dbReference type="InterPro" id="IPR013783">
    <property type="entry name" value="Ig-like_fold"/>
</dbReference>
<dbReference type="InterPro" id="IPR056966">
    <property type="entry name" value="Fn3_Dep-1_5th"/>
</dbReference>
<dbReference type="GO" id="GO:0016020">
    <property type="term" value="C:membrane"/>
    <property type="evidence" value="ECO:0007669"/>
    <property type="project" value="UniProtKB-SubCell"/>
</dbReference>
<proteinExistence type="predicted"/>
<evidence type="ECO:0000256" key="6">
    <source>
        <dbReference type="ARBA" id="ARBA00022912"/>
    </source>
</evidence>
<evidence type="ECO:0000256" key="2">
    <source>
        <dbReference type="ARBA" id="ARBA00013064"/>
    </source>
</evidence>
<dbReference type="PANTHER" id="PTHR46957:SF3">
    <property type="entry name" value="CYTOKINE RECEPTOR"/>
    <property type="match status" value="1"/>
</dbReference>
<dbReference type="Pfam" id="PF24946">
    <property type="entry name" value="Fn3_Dep-1_4th"/>
    <property type="match status" value="1"/>
</dbReference>
<dbReference type="InterPro" id="IPR003595">
    <property type="entry name" value="Tyr_Pase_cat"/>
</dbReference>
<dbReference type="Gene3D" id="3.90.190.10">
    <property type="entry name" value="Protein tyrosine phosphatase superfamily"/>
    <property type="match status" value="1"/>
</dbReference>
<dbReference type="SMART" id="SM00060">
    <property type="entry name" value="FN3"/>
    <property type="match status" value="4"/>
</dbReference>
<keyword evidence="3" id="KW-0812">Transmembrane</keyword>
<dbReference type="GO" id="GO:0004725">
    <property type="term" value="F:protein tyrosine phosphatase activity"/>
    <property type="evidence" value="ECO:0000318"/>
    <property type="project" value="GO_Central"/>
</dbReference>
<dbReference type="InterPro" id="IPR056968">
    <property type="entry name" value="Fn3_Dep-1_2nd"/>
</dbReference>
<dbReference type="GO" id="GO:0007165">
    <property type="term" value="P:signal transduction"/>
    <property type="evidence" value="ECO:0000318"/>
    <property type="project" value="GO_Central"/>
</dbReference>
<dbReference type="Gene3D" id="2.60.40.10">
    <property type="entry name" value="Immunoglobulins"/>
    <property type="match status" value="2"/>
</dbReference>
<dbReference type="SUPFAM" id="SSF52799">
    <property type="entry name" value="(Phosphotyrosine protein) phosphatases II"/>
    <property type="match status" value="1"/>
</dbReference>
<protein>
    <recommendedName>
        <fullName evidence="2">protein-tyrosine-phosphatase</fullName>
        <ecNumber evidence="2">3.1.3.48</ecNumber>
    </recommendedName>
</protein>
<dbReference type="SMART" id="SM00194">
    <property type="entry name" value="PTPc"/>
    <property type="match status" value="1"/>
</dbReference>
<keyword evidence="6" id="KW-0904">Protein phosphatase</keyword>
<comment type="catalytic activity">
    <reaction evidence="10">
        <text>O-phospho-L-tyrosyl-[protein] + H2O = L-tyrosyl-[protein] + phosphate</text>
        <dbReference type="Rhea" id="RHEA:10684"/>
        <dbReference type="Rhea" id="RHEA-COMP:10136"/>
        <dbReference type="Rhea" id="RHEA-COMP:20101"/>
        <dbReference type="ChEBI" id="CHEBI:15377"/>
        <dbReference type="ChEBI" id="CHEBI:43474"/>
        <dbReference type="ChEBI" id="CHEBI:46858"/>
        <dbReference type="ChEBI" id="CHEBI:61978"/>
        <dbReference type="EC" id="3.1.3.48"/>
    </reaction>
</comment>
<dbReference type="InterPro" id="IPR029021">
    <property type="entry name" value="Prot-tyrosine_phosphatase-like"/>
</dbReference>
<keyword evidence="12" id="KW-1185">Reference proteome</keyword>
<dbReference type="InterPro" id="IPR056970">
    <property type="entry name" value="Fn3_Dep-1_4th"/>
</dbReference>
<evidence type="ECO:0000256" key="3">
    <source>
        <dbReference type="ARBA" id="ARBA00022692"/>
    </source>
</evidence>
<evidence type="ECO:0000256" key="10">
    <source>
        <dbReference type="ARBA" id="ARBA00051722"/>
    </source>
</evidence>
<dbReference type="PRINTS" id="PR00700">
    <property type="entry name" value="PRTYPHPHTASE"/>
</dbReference>
<dbReference type="SMART" id="SM00404">
    <property type="entry name" value="PTPc_motif"/>
    <property type="match status" value="1"/>
</dbReference>
<dbReference type="Pfam" id="PF25300">
    <property type="entry name" value="Fn3_Dep-1_3rd"/>
    <property type="match status" value="1"/>
</dbReference>
<dbReference type="InterPro" id="IPR056969">
    <property type="entry name" value="Fn3_Dep-1_6th"/>
</dbReference>
<dbReference type="GO" id="GO:0007411">
    <property type="term" value="P:axon guidance"/>
    <property type="evidence" value="ECO:0000318"/>
    <property type="project" value="GO_Central"/>
</dbReference>
<dbReference type="Pfam" id="PF00041">
    <property type="entry name" value="fn3"/>
    <property type="match status" value="1"/>
</dbReference>
<dbReference type="EnsemblMetazoa" id="PPA07830.1">
    <property type="protein sequence ID" value="PPA07830.1"/>
    <property type="gene ID" value="WBGene00097384"/>
</dbReference>
<evidence type="ECO:0000256" key="9">
    <source>
        <dbReference type="ARBA" id="ARBA00023180"/>
    </source>
</evidence>
<dbReference type="Pfam" id="PF00102">
    <property type="entry name" value="Y_phosphatase"/>
    <property type="match status" value="1"/>
</dbReference>
<dbReference type="InterPro" id="IPR036116">
    <property type="entry name" value="FN3_sf"/>
</dbReference>
<dbReference type="FunFam" id="3.90.190.10:FF:000009">
    <property type="entry name" value="Receptor-type tyrosine-protein phosphatase beta"/>
    <property type="match status" value="1"/>
</dbReference>
<dbReference type="InterPro" id="IPR003961">
    <property type="entry name" value="FN3_dom"/>
</dbReference>
<keyword evidence="8" id="KW-0472">Membrane</keyword>
<dbReference type="InterPro" id="IPR000242">
    <property type="entry name" value="PTP_cat"/>
</dbReference>
<dbReference type="PANTHER" id="PTHR46957">
    <property type="entry name" value="CYTOKINE RECEPTOR"/>
    <property type="match status" value="1"/>
</dbReference>
<dbReference type="Proteomes" id="UP000005239">
    <property type="component" value="Unassembled WGS sequence"/>
</dbReference>
<dbReference type="InterPro" id="IPR000387">
    <property type="entry name" value="Tyr_Pase_dom"/>
</dbReference>
<dbReference type="OrthoDB" id="8609993at2759"/>
<name>A0A2A6CW35_PRIPA</name>
<evidence type="ECO:0000256" key="1">
    <source>
        <dbReference type="ARBA" id="ARBA00004479"/>
    </source>
</evidence>
<dbReference type="SUPFAM" id="SSF49265">
    <property type="entry name" value="Fibronectin type III"/>
    <property type="match status" value="2"/>
</dbReference>
<evidence type="ECO:0000256" key="4">
    <source>
        <dbReference type="ARBA" id="ARBA00022729"/>
    </source>
</evidence>
<keyword evidence="4" id="KW-0732">Signal</keyword>
<evidence type="ECO:0000313" key="12">
    <source>
        <dbReference type="Proteomes" id="UP000005239"/>
    </source>
</evidence>
<dbReference type="InterPro" id="IPR057482">
    <property type="entry name" value="Fn3_Dep-1_3rd"/>
</dbReference>
<evidence type="ECO:0000256" key="8">
    <source>
        <dbReference type="ARBA" id="ARBA00023136"/>
    </source>
</evidence>
<evidence type="ECO:0000313" key="11">
    <source>
        <dbReference type="EnsemblMetazoa" id="PPA07830.1"/>
    </source>
</evidence>
<dbReference type="FunFam" id="2.60.40.10:FF:002676">
    <property type="entry name" value="Receptor-type tyrosine-protein phosphatase dep-1"/>
    <property type="match status" value="1"/>
</dbReference>
<organism evidence="11 12">
    <name type="scientific">Pristionchus pacificus</name>
    <name type="common">Parasitic nematode worm</name>
    <dbReference type="NCBI Taxonomy" id="54126"/>
    <lineage>
        <taxon>Eukaryota</taxon>
        <taxon>Metazoa</taxon>
        <taxon>Ecdysozoa</taxon>
        <taxon>Nematoda</taxon>
        <taxon>Chromadorea</taxon>
        <taxon>Rhabditida</taxon>
        <taxon>Rhabditina</taxon>
        <taxon>Diplogasteromorpha</taxon>
        <taxon>Diplogasteroidea</taxon>
        <taxon>Neodiplogasteridae</taxon>
        <taxon>Pristionchus</taxon>
    </lineage>
</organism>
<dbReference type="PROSITE" id="PS50056">
    <property type="entry name" value="TYR_PHOSPHATASE_2"/>
    <property type="match status" value="1"/>
</dbReference>